<dbReference type="OrthoDB" id="3211108at2"/>
<dbReference type="EMBL" id="FNFB01000033">
    <property type="protein sequence ID" value="SDL94850.1"/>
    <property type="molecule type" value="Genomic_DNA"/>
</dbReference>
<evidence type="ECO:0000259" key="1">
    <source>
        <dbReference type="Pfam" id="PF11706"/>
    </source>
</evidence>
<dbReference type="InterPro" id="IPR010852">
    <property type="entry name" value="ABATE"/>
</dbReference>
<gene>
    <name evidence="2" type="ORF">SAMN05421874_13367</name>
</gene>
<evidence type="ECO:0000313" key="2">
    <source>
        <dbReference type="EMBL" id="SDL94850.1"/>
    </source>
</evidence>
<dbReference type="InterPro" id="IPR021005">
    <property type="entry name" value="Znf_CGNR"/>
</dbReference>
<sequence>MDVDETLLLDLLNTTPVVGGAPRDELADADAGRRWLSAHGRPTGVDEWRALREVRSVLQAIVRHDASPDGLAPFVEGVTRRATLIDGSVEWTLDLPEGRTAAARVVLAWDELRRSSPGRLRPCANEECRLFLIDHSKPNRARWCSMAVCGNRMKARRHYHRTRETP</sequence>
<dbReference type="Gene3D" id="1.10.3300.10">
    <property type="entry name" value="Jann2411-like domain"/>
    <property type="match status" value="1"/>
</dbReference>
<reference evidence="2 3" key="1">
    <citation type="submission" date="2016-10" db="EMBL/GenBank/DDBJ databases">
        <authorList>
            <person name="de Groot N.N."/>
        </authorList>
    </citation>
    <scope>NUCLEOTIDE SEQUENCE [LARGE SCALE GENOMIC DNA]</scope>
    <source>
        <strain evidence="2 3">CGMCC 4.5681</strain>
    </source>
</reference>
<dbReference type="InterPro" id="IPR023286">
    <property type="entry name" value="ABATE_dom_sf"/>
</dbReference>
<dbReference type="RefSeq" id="WP_090773029.1">
    <property type="nucleotide sequence ID" value="NZ_FNFB01000033.1"/>
</dbReference>
<protein>
    <submittedName>
        <fullName evidence="2">Conserved protein containing a Zn-ribbon-like motif, possibly RNA-binding</fullName>
    </submittedName>
</protein>
<accession>A0A1G9P7Y5</accession>
<dbReference type="SUPFAM" id="SSF160904">
    <property type="entry name" value="Jann2411-like"/>
    <property type="match status" value="1"/>
</dbReference>
<dbReference type="PANTHER" id="PTHR35525">
    <property type="entry name" value="BLL6575 PROTEIN"/>
    <property type="match status" value="1"/>
</dbReference>
<dbReference type="STRING" id="683260.SAMN05421874_13367"/>
<keyword evidence="3" id="KW-1185">Reference proteome</keyword>
<dbReference type="Proteomes" id="UP000198683">
    <property type="component" value="Unassembled WGS sequence"/>
</dbReference>
<dbReference type="Pfam" id="PF07336">
    <property type="entry name" value="ABATE"/>
    <property type="match status" value="1"/>
</dbReference>
<organism evidence="2 3">
    <name type="scientific">Nonomuraea maritima</name>
    <dbReference type="NCBI Taxonomy" id="683260"/>
    <lineage>
        <taxon>Bacteria</taxon>
        <taxon>Bacillati</taxon>
        <taxon>Actinomycetota</taxon>
        <taxon>Actinomycetes</taxon>
        <taxon>Streptosporangiales</taxon>
        <taxon>Streptosporangiaceae</taxon>
        <taxon>Nonomuraea</taxon>
    </lineage>
</organism>
<evidence type="ECO:0000313" key="3">
    <source>
        <dbReference type="Proteomes" id="UP000198683"/>
    </source>
</evidence>
<name>A0A1G9P7Y5_9ACTN</name>
<proteinExistence type="predicted"/>
<dbReference type="Pfam" id="PF11706">
    <property type="entry name" value="zf-CGNR"/>
    <property type="match status" value="1"/>
</dbReference>
<feature type="domain" description="Zinc finger CGNR" evidence="1">
    <location>
        <begin position="119"/>
        <end position="161"/>
    </location>
</feature>
<dbReference type="AlphaFoldDB" id="A0A1G9P7Y5"/>
<dbReference type="PANTHER" id="PTHR35525:SF3">
    <property type="entry name" value="BLL6575 PROTEIN"/>
    <property type="match status" value="1"/>
</dbReference>